<reference evidence="1 2" key="1">
    <citation type="submission" date="2016-03" db="EMBL/GenBank/DDBJ databases">
        <title>Comparison of Bacillus endophyticus and B. anthracis characteristics using whole genome sequence analysis and microbiological techniques.</title>
        <authorList>
            <person name="Lekota K.E."/>
            <person name="Mafofo J."/>
            <person name="Rees J."/>
            <person name="Muchadeyi F.C."/>
            <person name="Madoroba E."/>
            <person name="Van Heerden H."/>
        </authorList>
    </citation>
    <scope>NUCLEOTIDE SEQUENCE [LARGE SCALE GENOMIC DNA]</scope>
    <source>
        <strain evidence="1 2">3631_10C</strain>
    </source>
</reference>
<dbReference type="PANTHER" id="PTHR41263">
    <property type="entry name" value="ASPARTYL-PHOSPHATE PHOSPHATASE YISI"/>
    <property type="match status" value="1"/>
</dbReference>
<comment type="caution">
    <text evidence="1">The sequence shown here is derived from an EMBL/GenBank/DDBJ whole genome shotgun (WGS) entry which is preliminary data.</text>
</comment>
<dbReference type="InterPro" id="IPR053028">
    <property type="entry name" value="Spo0E-like_phosphatase"/>
</dbReference>
<dbReference type="InterPro" id="IPR037208">
    <property type="entry name" value="Spo0E-like_sf"/>
</dbReference>
<dbReference type="PANTHER" id="PTHR41263:SF1">
    <property type="entry name" value="ASPARTYL-PHOSPHATE PHOSPHATASE YISI"/>
    <property type="match status" value="1"/>
</dbReference>
<accession>A0A3N6AYK7</accession>
<dbReference type="EMBL" id="LVYK01000059">
    <property type="protein sequence ID" value="RAS72187.1"/>
    <property type="molecule type" value="Genomic_DNA"/>
</dbReference>
<dbReference type="SUPFAM" id="SSF140500">
    <property type="entry name" value="BAS1536-like"/>
    <property type="match status" value="1"/>
</dbReference>
<evidence type="ECO:0000313" key="2">
    <source>
        <dbReference type="Proteomes" id="UP000250174"/>
    </source>
</evidence>
<dbReference type="Proteomes" id="UP000250174">
    <property type="component" value="Unassembled WGS sequence"/>
</dbReference>
<dbReference type="Gene3D" id="4.10.280.10">
    <property type="entry name" value="Helix-loop-helix DNA-binding domain"/>
    <property type="match status" value="1"/>
</dbReference>
<gene>
    <name evidence="1" type="ORF">A3864_24245</name>
</gene>
<proteinExistence type="predicted"/>
<dbReference type="GO" id="GO:0043937">
    <property type="term" value="P:regulation of sporulation"/>
    <property type="evidence" value="ECO:0007669"/>
    <property type="project" value="InterPro"/>
</dbReference>
<organism evidence="1 2">
    <name type="scientific">Priestia endophytica</name>
    <dbReference type="NCBI Taxonomy" id="135735"/>
    <lineage>
        <taxon>Bacteria</taxon>
        <taxon>Bacillati</taxon>
        <taxon>Bacillota</taxon>
        <taxon>Bacilli</taxon>
        <taxon>Bacillales</taxon>
        <taxon>Bacillaceae</taxon>
        <taxon>Priestia</taxon>
    </lineage>
</organism>
<name>A0A3N6AYK7_9BACI</name>
<dbReference type="RefSeq" id="WP_242447750.1">
    <property type="nucleotide sequence ID" value="NZ_JAMAYK010000001.1"/>
</dbReference>
<evidence type="ECO:0000313" key="1">
    <source>
        <dbReference type="EMBL" id="RAS72187.1"/>
    </source>
</evidence>
<protein>
    <submittedName>
        <fullName evidence="1">Uncharacterized protein</fullName>
    </submittedName>
</protein>
<dbReference type="GO" id="GO:0046983">
    <property type="term" value="F:protein dimerization activity"/>
    <property type="evidence" value="ECO:0007669"/>
    <property type="project" value="InterPro"/>
</dbReference>
<dbReference type="Pfam" id="PF09388">
    <property type="entry name" value="SpoOE-like"/>
    <property type="match status" value="1"/>
</dbReference>
<dbReference type="AlphaFoldDB" id="A0A3N6AYK7"/>
<dbReference type="InterPro" id="IPR036638">
    <property type="entry name" value="HLH_DNA-bd_sf"/>
</dbReference>
<sequence>MAREDKMLQMYSDGKAEALLGEILHKRQEMCKLAEQKGYTHKDTIVCSQELDELLNRYQRCLEQKQEDKRPFFTILPTSLAFSK</sequence>
<dbReference type="InterPro" id="IPR018540">
    <property type="entry name" value="Spo0E-like"/>
</dbReference>